<protein>
    <recommendedName>
        <fullName evidence="6">Complex I assembly factor TIMMDC1, mitochondrial</fullName>
    </recommendedName>
    <alternativeName>
        <fullName evidence="7">Translocase of inner mitochondrial membrane domain-containing protein 1</fullName>
    </alternativeName>
</protein>
<keyword evidence="3 9" id="KW-0812">Transmembrane</keyword>
<evidence type="ECO:0000256" key="6">
    <source>
        <dbReference type="ARBA" id="ARBA00040778"/>
    </source>
</evidence>
<name>A0AAN9Y8W8_9HEMI</name>
<sequence length="305" mass="33478">MNRFCLGHHRYLFGSLFFALKENVHDRLDDPPEFIPQTGIERVYKEFSEPKPGQPSKALISLVQFVGASFTAGLVFGGVKGGNQAHEKFIIANQHAKFISPFEARRKLHDTVFLAFFRKGIPWGIKAALFTGVYCFCVLSIPAYRNKEGILEYAVGGALAGGLARLYLGVKATFAGATIASALATIIGTLAYLSSTPLSDIKDMQYGWYEWRKNKMDNIMKRTNEKKFGHEFPAVMALREARITAKDSGGYSEGERVFFVVPNPEEVAGSTEPTEDTAEVEDTKSNGQSSTPAAAVLPETTSTNT</sequence>
<dbReference type="GO" id="GO:0016020">
    <property type="term" value="C:membrane"/>
    <property type="evidence" value="ECO:0007669"/>
    <property type="project" value="UniProtKB-SubCell"/>
</dbReference>
<feature type="transmembrane region" description="Helical" evidence="9">
    <location>
        <begin position="150"/>
        <end position="168"/>
    </location>
</feature>
<accession>A0AAN9Y8W8</accession>
<evidence type="ECO:0000256" key="9">
    <source>
        <dbReference type="SAM" id="Phobius"/>
    </source>
</evidence>
<evidence type="ECO:0000313" key="11">
    <source>
        <dbReference type="Proteomes" id="UP001367676"/>
    </source>
</evidence>
<evidence type="ECO:0000256" key="7">
    <source>
        <dbReference type="ARBA" id="ARBA00041344"/>
    </source>
</evidence>
<dbReference type="GO" id="GO:0032981">
    <property type="term" value="P:mitochondrial respiratory chain complex I assembly"/>
    <property type="evidence" value="ECO:0007669"/>
    <property type="project" value="InterPro"/>
</dbReference>
<keyword evidence="4 9" id="KW-1133">Transmembrane helix</keyword>
<dbReference type="GO" id="GO:0005739">
    <property type="term" value="C:mitochondrion"/>
    <property type="evidence" value="ECO:0007669"/>
    <property type="project" value="TreeGrafter"/>
</dbReference>
<evidence type="ECO:0000256" key="8">
    <source>
        <dbReference type="SAM" id="MobiDB-lite"/>
    </source>
</evidence>
<evidence type="ECO:0000256" key="1">
    <source>
        <dbReference type="ARBA" id="ARBA00004141"/>
    </source>
</evidence>
<dbReference type="InterPro" id="IPR055299">
    <property type="entry name" value="TIMMDC1"/>
</dbReference>
<dbReference type="AlphaFoldDB" id="A0AAN9Y8W8"/>
<dbReference type="Pfam" id="PF02466">
    <property type="entry name" value="Tim17"/>
    <property type="match status" value="1"/>
</dbReference>
<comment type="subcellular location">
    <subcellularLocation>
        <location evidence="1">Membrane</location>
        <topology evidence="1">Multi-pass membrane protein</topology>
    </subcellularLocation>
</comment>
<dbReference type="PANTHER" id="PTHR13002">
    <property type="entry name" value="C3ORF1 PROTEIN-RELATED"/>
    <property type="match status" value="1"/>
</dbReference>
<evidence type="ECO:0000256" key="5">
    <source>
        <dbReference type="ARBA" id="ARBA00023136"/>
    </source>
</evidence>
<keyword evidence="5 9" id="KW-0472">Membrane</keyword>
<comment type="caution">
    <text evidence="10">The sequence shown here is derived from an EMBL/GenBank/DDBJ whole genome shotgun (WGS) entry which is preliminary data.</text>
</comment>
<keyword evidence="11" id="KW-1185">Reference proteome</keyword>
<feature type="region of interest" description="Disordered" evidence="8">
    <location>
        <begin position="262"/>
        <end position="305"/>
    </location>
</feature>
<evidence type="ECO:0000256" key="3">
    <source>
        <dbReference type="ARBA" id="ARBA00022692"/>
    </source>
</evidence>
<reference evidence="10 11" key="1">
    <citation type="submission" date="2024-03" db="EMBL/GenBank/DDBJ databases">
        <title>Adaptation during the transition from Ophiocordyceps entomopathogen to insect associate is accompanied by gene loss and intensified selection.</title>
        <authorList>
            <person name="Ward C.M."/>
            <person name="Onetto C.A."/>
            <person name="Borneman A.R."/>
        </authorList>
    </citation>
    <scope>NUCLEOTIDE SEQUENCE [LARGE SCALE GENOMIC DNA]</scope>
    <source>
        <strain evidence="10">AWRI1</strain>
        <tissue evidence="10">Single Adult Female</tissue>
    </source>
</reference>
<feature type="transmembrane region" description="Helical" evidence="9">
    <location>
        <begin position="123"/>
        <end position="143"/>
    </location>
</feature>
<dbReference type="PANTHER" id="PTHR13002:SF1">
    <property type="entry name" value="COMPLEX I ASSEMBLY FACTOR TIMMDC1, MITOCHONDRIAL"/>
    <property type="match status" value="1"/>
</dbReference>
<organism evidence="10 11">
    <name type="scientific">Parthenolecanium corni</name>
    <dbReference type="NCBI Taxonomy" id="536013"/>
    <lineage>
        <taxon>Eukaryota</taxon>
        <taxon>Metazoa</taxon>
        <taxon>Ecdysozoa</taxon>
        <taxon>Arthropoda</taxon>
        <taxon>Hexapoda</taxon>
        <taxon>Insecta</taxon>
        <taxon>Pterygota</taxon>
        <taxon>Neoptera</taxon>
        <taxon>Paraneoptera</taxon>
        <taxon>Hemiptera</taxon>
        <taxon>Sternorrhyncha</taxon>
        <taxon>Coccoidea</taxon>
        <taxon>Coccidae</taxon>
        <taxon>Parthenolecanium</taxon>
    </lineage>
</organism>
<evidence type="ECO:0000256" key="2">
    <source>
        <dbReference type="ARBA" id="ARBA00008444"/>
    </source>
</evidence>
<evidence type="ECO:0000256" key="4">
    <source>
        <dbReference type="ARBA" id="ARBA00022989"/>
    </source>
</evidence>
<proteinExistence type="inferred from homology"/>
<gene>
    <name evidence="10" type="ORF">V9T40_003470</name>
</gene>
<feature type="transmembrane region" description="Helical" evidence="9">
    <location>
        <begin position="174"/>
        <end position="194"/>
    </location>
</feature>
<dbReference type="EMBL" id="JBBCAQ010000006">
    <property type="protein sequence ID" value="KAK7603471.1"/>
    <property type="molecule type" value="Genomic_DNA"/>
</dbReference>
<evidence type="ECO:0000313" key="10">
    <source>
        <dbReference type="EMBL" id="KAK7603471.1"/>
    </source>
</evidence>
<comment type="similarity">
    <text evidence="2">Belongs to the Tim17/Tim22/Tim23 family.</text>
</comment>
<dbReference type="Proteomes" id="UP001367676">
    <property type="component" value="Unassembled WGS sequence"/>
</dbReference>